<evidence type="ECO:0000313" key="15">
    <source>
        <dbReference type="Proteomes" id="UP000002383"/>
    </source>
</evidence>
<comment type="subcellular location">
    <subcellularLocation>
        <location evidence="1">Cell membrane</location>
        <topology evidence="1">Multi-pass membrane protein</topology>
    </subcellularLocation>
</comment>
<dbReference type="GO" id="GO:0004222">
    <property type="term" value="F:metalloendopeptidase activity"/>
    <property type="evidence" value="ECO:0007669"/>
    <property type="project" value="InterPro"/>
</dbReference>
<feature type="domain" description="Peptidase M48" evidence="13">
    <location>
        <begin position="82"/>
        <end position="279"/>
    </location>
</feature>
<comment type="similarity">
    <text evidence="11">Belongs to the peptidase M48 family.</text>
</comment>
<dbReference type="Pfam" id="PF01435">
    <property type="entry name" value="Peptidase_M48"/>
    <property type="match status" value="1"/>
</dbReference>
<gene>
    <name evidence="14" type="ordered locus">Tgr7_1109</name>
</gene>
<evidence type="ECO:0000259" key="13">
    <source>
        <dbReference type="Pfam" id="PF01435"/>
    </source>
</evidence>
<name>B8GPM8_THISH</name>
<feature type="transmembrane region" description="Helical" evidence="12">
    <location>
        <begin position="163"/>
        <end position="183"/>
    </location>
</feature>
<evidence type="ECO:0000256" key="1">
    <source>
        <dbReference type="ARBA" id="ARBA00004651"/>
    </source>
</evidence>
<keyword evidence="7 11" id="KW-0862">Zinc</keyword>
<dbReference type="CDD" id="cd07339">
    <property type="entry name" value="M48B_HtpX_like"/>
    <property type="match status" value="1"/>
</dbReference>
<dbReference type="eggNOG" id="COG0501">
    <property type="taxonomic scope" value="Bacteria"/>
</dbReference>
<keyword evidence="8 12" id="KW-1133">Transmembrane helix</keyword>
<evidence type="ECO:0000313" key="14">
    <source>
        <dbReference type="EMBL" id="ACL72195.1"/>
    </source>
</evidence>
<keyword evidence="9 11" id="KW-0482">Metalloprotease</keyword>
<evidence type="ECO:0000256" key="10">
    <source>
        <dbReference type="ARBA" id="ARBA00023136"/>
    </source>
</evidence>
<keyword evidence="5" id="KW-0479">Metal-binding</keyword>
<evidence type="ECO:0000256" key="2">
    <source>
        <dbReference type="ARBA" id="ARBA00022475"/>
    </source>
</evidence>
<keyword evidence="3 11" id="KW-0645">Protease</keyword>
<reference evidence="14 15" key="1">
    <citation type="journal article" date="2011" name="Stand. Genomic Sci.">
        <title>Complete genome sequence of 'Thioalkalivibrio sulfidophilus' HL-EbGr7.</title>
        <authorList>
            <person name="Muyzer G."/>
            <person name="Sorokin D.Y."/>
            <person name="Mavromatis K."/>
            <person name="Lapidus A."/>
            <person name="Clum A."/>
            <person name="Ivanova N."/>
            <person name="Pati A."/>
            <person name="d'Haeseleer P."/>
            <person name="Woyke T."/>
            <person name="Kyrpides N.C."/>
        </authorList>
    </citation>
    <scope>NUCLEOTIDE SEQUENCE [LARGE SCALE GENOMIC DNA]</scope>
    <source>
        <strain evidence="14 15">HL-EbGR7</strain>
    </source>
</reference>
<dbReference type="EMBL" id="CP001339">
    <property type="protein sequence ID" value="ACL72195.1"/>
    <property type="molecule type" value="Genomic_DNA"/>
</dbReference>
<protein>
    <submittedName>
        <fullName evidence="14">Peptidase M48 Ste24p</fullName>
    </submittedName>
</protein>
<feature type="transmembrane region" description="Helical" evidence="12">
    <location>
        <begin position="189"/>
        <end position="211"/>
    </location>
</feature>
<dbReference type="RefSeq" id="WP_012637679.1">
    <property type="nucleotide sequence ID" value="NC_011901.1"/>
</dbReference>
<dbReference type="InterPro" id="IPR001915">
    <property type="entry name" value="Peptidase_M48"/>
</dbReference>
<sequence length="316" mass="34806">MDPLSIARHRWVNALQTALLVLGLMVLLGAVGWLVGGPGYALMAIAVVVVLYLFNPAMSPALVMRLYRAQRLDARTARVPVQILQELSERAGLPGSPALYYVPSRLMNAFSVGDRREAAVAVSDGLLRGLDTRGLVAVLAHEVSHIAHNDLRTMTFADLASRLTGLLSLVGQFLLLVNLPLLILGEQTISWFAIALLIFAPTLSALFQLALSRSREYQADLGAARLTGDPEGLALALARLERVQGGWIERVLMPGWRIPEPSWLRTHPSTEERIARLMQLEQTMHRAPLSPGPYDPAALLRQDLPRPRWRIGGTWF</sequence>
<evidence type="ECO:0000256" key="12">
    <source>
        <dbReference type="SAM" id="Phobius"/>
    </source>
</evidence>
<dbReference type="InterPro" id="IPR050083">
    <property type="entry name" value="HtpX_protease"/>
</dbReference>
<comment type="cofactor">
    <cofactor evidence="11">
        <name>Zn(2+)</name>
        <dbReference type="ChEBI" id="CHEBI:29105"/>
    </cofactor>
    <text evidence="11">Binds 1 zinc ion per subunit.</text>
</comment>
<dbReference type="AlphaFoldDB" id="B8GPM8"/>
<evidence type="ECO:0000256" key="7">
    <source>
        <dbReference type="ARBA" id="ARBA00022833"/>
    </source>
</evidence>
<dbReference type="STRING" id="396588.Tgr7_1109"/>
<feature type="transmembrane region" description="Helical" evidence="12">
    <location>
        <begin position="12"/>
        <end position="34"/>
    </location>
</feature>
<dbReference type="GO" id="GO:0005886">
    <property type="term" value="C:plasma membrane"/>
    <property type="evidence" value="ECO:0007669"/>
    <property type="project" value="UniProtKB-SubCell"/>
</dbReference>
<keyword evidence="2" id="KW-1003">Cell membrane</keyword>
<proteinExistence type="inferred from homology"/>
<feature type="transmembrane region" description="Helical" evidence="12">
    <location>
        <begin position="40"/>
        <end position="63"/>
    </location>
</feature>
<keyword evidence="4 12" id="KW-0812">Transmembrane</keyword>
<evidence type="ECO:0000256" key="3">
    <source>
        <dbReference type="ARBA" id="ARBA00022670"/>
    </source>
</evidence>
<dbReference type="GO" id="GO:0006508">
    <property type="term" value="P:proteolysis"/>
    <property type="evidence" value="ECO:0007669"/>
    <property type="project" value="UniProtKB-KW"/>
</dbReference>
<dbReference type="PANTHER" id="PTHR43221">
    <property type="entry name" value="PROTEASE HTPX"/>
    <property type="match status" value="1"/>
</dbReference>
<evidence type="ECO:0000256" key="5">
    <source>
        <dbReference type="ARBA" id="ARBA00022723"/>
    </source>
</evidence>
<keyword evidence="15" id="KW-1185">Reference proteome</keyword>
<keyword evidence="6 11" id="KW-0378">Hydrolase</keyword>
<dbReference type="OrthoDB" id="15218at2"/>
<dbReference type="Gene3D" id="3.30.2010.10">
    <property type="entry name" value="Metalloproteases ('zincins'), catalytic domain"/>
    <property type="match status" value="1"/>
</dbReference>
<dbReference type="Proteomes" id="UP000002383">
    <property type="component" value="Chromosome"/>
</dbReference>
<dbReference type="HOGENOM" id="CLU_042266_3_2_6"/>
<evidence type="ECO:0000256" key="9">
    <source>
        <dbReference type="ARBA" id="ARBA00023049"/>
    </source>
</evidence>
<dbReference type="GO" id="GO:0046872">
    <property type="term" value="F:metal ion binding"/>
    <property type="evidence" value="ECO:0007669"/>
    <property type="project" value="UniProtKB-KW"/>
</dbReference>
<evidence type="ECO:0000256" key="11">
    <source>
        <dbReference type="RuleBase" id="RU003983"/>
    </source>
</evidence>
<dbReference type="KEGG" id="tgr:Tgr7_1109"/>
<evidence type="ECO:0000256" key="8">
    <source>
        <dbReference type="ARBA" id="ARBA00022989"/>
    </source>
</evidence>
<organism evidence="14 15">
    <name type="scientific">Thioalkalivibrio sulfidiphilus (strain HL-EbGR7)</name>
    <dbReference type="NCBI Taxonomy" id="396588"/>
    <lineage>
        <taxon>Bacteria</taxon>
        <taxon>Pseudomonadati</taxon>
        <taxon>Pseudomonadota</taxon>
        <taxon>Gammaproteobacteria</taxon>
        <taxon>Chromatiales</taxon>
        <taxon>Ectothiorhodospiraceae</taxon>
        <taxon>Thioalkalivibrio</taxon>
    </lineage>
</organism>
<accession>B8GPM8</accession>
<dbReference type="PANTHER" id="PTHR43221:SF1">
    <property type="entry name" value="PROTEASE HTPX"/>
    <property type="match status" value="1"/>
</dbReference>
<keyword evidence="10 12" id="KW-0472">Membrane</keyword>
<evidence type="ECO:0000256" key="6">
    <source>
        <dbReference type="ARBA" id="ARBA00022801"/>
    </source>
</evidence>
<evidence type="ECO:0000256" key="4">
    <source>
        <dbReference type="ARBA" id="ARBA00022692"/>
    </source>
</evidence>